<keyword evidence="3" id="KW-1185">Reference proteome</keyword>
<organism evidence="2 3">
    <name type="scientific">Breznakia pachnodae</name>
    <dbReference type="NCBI Taxonomy" id="265178"/>
    <lineage>
        <taxon>Bacteria</taxon>
        <taxon>Bacillati</taxon>
        <taxon>Bacillota</taxon>
        <taxon>Erysipelotrichia</taxon>
        <taxon>Erysipelotrichales</taxon>
        <taxon>Erysipelotrichaceae</taxon>
        <taxon>Breznakia</taxon>
    </lineage>
</organism>
<dbReference type="SUPFAM" id="SSF160631">
    <property type="entry name" value="SMI1/KNR4-like"/>
    <property type="match status" value="1"/>
</dbReference>
<dbReference type="InterPro" id="IPR037883">
    <property type="entry name" value="Knr4/Smi1-like_sf"/>
</dbReference>
<dbReference type="EMBL" id="JAUSUR010000006">
    <property type="protein sequence ID" value="MDQ0362372.1"/>
    <property type="molecule type" value="Genomic_DNA"/>
</dbReference>
<dbReference type="Proteomes" id="UP001230220">
    <property type="component" value="Unassembled WGS sequence"/>
</dbReference>
<dbReference type="Gene3D" id="3.40.1580.10">
    <property type="entry name" value="SMI1/KNR4-like"/>
    <property type="match status" value="1"/>
</dbReference>
<evidence type="ECO:0000313" key="2">
    <source>
        <dbReference type="EMBL" id="MDQ0362372.1"/>
    </source>
</evidence>
<dbReference type="Pfam" id="PF09346">
    <property type="entry name" value="SMI1_KNR4"/>
    <property type="match status" value="1"/>
</dbReference>
<dbReference type="InterPro" id="IPR018958">
    <property type="entry name" value="Knr4/Smi1-like_dom"/>
</dbReference>
<feature type="domain" description="Knr4/Smi1-like" evidence="1">
    <location>
        <begin position="36"/>
        <end position="169"/>
    </location>
</feature>
<accession>A0ABU0E636</accession>
<protein>
    <submittedName>
        <fullName evidence="2">Cell wall assembly regulator SMI1</fullName>
    </submittedName>
</protein>
<comment type="caution">
    <text evidence="2">The sequence shown here is derived from an EMBL/GenBank/DDBJ whole genome shotgun (WGS) entry which is preliminary data.</text>
</comment>
<evidence type="ECO:0000259" key="1">
    <source>
        <dbReference type="SMART" id="SM00860"/>
    </source>
</evidence>
<dbReference type="SMART" id="SM00860">
    <property type="entry name" value="SMI1_KNR4"/>
    <property type="match status" value="1"/>
</dbReference>
<dbReference type="RefSeq" id="WP_307409935.1">
    <property type="nucleotide sequence ID" value="NZ_JAUSUR010000006.1"/>
</dbReference>
<evidence type="ECO:0000313" key="3">
    <source>
        <dbReference type="Proteomes" id="UP001230220"/>
    </source>
</evidence>
<proteinExistence type="predicted"/>
<reference evidence="2 3" key="1">
    <citation type="submission" date="2023-07" db="EMBL/GenBank/DDBJ databases">
        <title>Genomic Encyclopedia of Type Strains, Phase IV (KMG-IV): sequencing the most valuable type-strain genomes for metagenomic binning, comparative biology and taxonomic classification.</title>
        <authorList>
            <person name="Goeker M."/>
        </authorList>
    </citation>
    <scope>NUCLEOTIDE SEQUENCE [LARGE SCALE GENOMIC DNA]</scope>
    <source>
        <strain evidence="2 3">DSM 16784</strain>
    </source>
</reference>
<gene>
    <name evidence="2" type="ORF">J2S15_003126</name>
</gene>
<name>A0ABU0E636_9FIRM</name>
<sequence length="178" mass="20518">MDILKEIEQTYMLNGKKLDGEELEIQLVQEYMRIPKADPFEMQEFEELLDISLPEELKAFYNYHNGSGSIELLSSDDNDYRILSLASIVEVKVYFQNKDEEISNSNDERVQNYIQNKRWIPFAASENGSFLMLDYAPTSLGKEGQIIEYKEADGVVDYAGATIGEFMTKTMNKLKNKL</sequence>